<dbReference type="EMBL" id="BONZ01000077">
    <property type="protein sequence ID" value="GIH19209.1"/>
    <property type="molecule type" value="Genomic_DNA"/>
</dbReference>
<dbReference type="AlphaFoldDB" id="A0A8J3VUT6"/>
<feature type="transmembrane region" description="Helical" evidence="1">
    <location>
        <begin position="272"/>
        <end position="305"/>
    </location>
</feature>
<gene>
    <name evidence="2" type="ORF">Raf01_73810</name>
</gene>
<protein>
    <submittedName>
        <fullName evidence="2">Uncharacterized protein</fullName>
    </submittedName>
</protein>
<dbReference type="Proteomes" id="UP000642748">
    <property type="component" value="Unassembled WGS sequence"/>
</dbReference>
<evidence type="ECO:0000313" key="2">
    <source>
        <dbReference type="EMBL" id="GIH19209.1"/>
    </source>
</evidence>
<keyword evidence="3" id="KW-1185">Reference proteome</keyword>
<feature type="transmembrane region" description="Helical" evidence="1">
    <location>
        <begin position="229"/>
        <end position="252"/>
    </location>
</feature>
<feature type="transmembrane region" description="Helical" evidence="1">
    <location>
        <begin position="317"/>
        <end position="340"/>
    </location>
</feature>
<keyword evidence="1" id="KW-0472">Membrane</keyword>
<accession>A0A8J3VUT6</accession>
<name>A0A8J3VUT6_9ACTN</name>
<evidence type="ECO:0000313" key="3">
    <source>
        <dbReference type="Proteomes" id="UP000642748"/>
    </source>
</evidence>
<keyword evidence="1" id="KW-1133">Transmembrane helix</keyword>
<evidence type="ECO:0000256" key="1">
    <source>
        <dbReference type="SAM" id="Phobius"/>
    </source>
</evidence>
<reference evidence="2" key="1">
    <citation type="submission" date="2021-01" db="EMBL/GenBank/DDBJ databases">
        <title>Whole genome shotgun sequence of Rugosimonospora africana NBRC 104875.</title>
        <authorList>
            <person name="Komaki H."/>
            <person name="Tamura T."/>
        </authorList>
    </citation>
    <scope>NUCLEOTIDE SEQUENCE</scope>
    <source>
        <strain evidence="2">NBRC 104875</strain>
    </source>
</reference>
<sequence>MPTPLFTHPLIVKVGPTSRTRDRWGVVEVGPQVSGWPSTLRDNRIWRPDRIAWLAATGEIGSGVFLTGRTPPSGWVEMRADAAGGWLMPEVPRYGLIGAFSAKSLPSRDEWFYIGAAKGSADEPVTWTLPRATDSPLDPGPDNQWCRLFLACNRPPDAGPTDNGNGFWTVTVNLATYIASDICTTPRPTKSSLCVSSLNGLTSARNSGAAHCASGQRAKEEAADLKKMAAVAFAAWAAAGTALSLSTVTGVFKGASEGARTLLGKLIEAIDAAVAGGTLVAVAASDAAAGIVIGAVSLATAVLVVDVMANAASKPWPVIIALGAACLVVVGMAIATGIIIGNYVGKVHEFAQEQLALEGEQQRYRQNTEASKLFCCASVAADAVPNFGKELTCGS</sequence>
<keyword evidence="1" id="KW-0812">Transmembrane</keyword>
<organism evidence="2 3">
    <name type="scientific">Rugosimonospora africana</name>
    <dbReference type="NCBI Taxonomy" id="556532"/>
    <lineage>
        <taxon>Bacteria</taxon>
        <taxon>Bacillati</taxon>
        <taxon>Actinomycetota</taxon>
        <taxon>Actinomycetes</taxon>
        <taxon>Micromonosporales</taxon>
        <taxon>Micromonosporaceae</taxon>
        <taxon>Rugosimonospora</taxon>
    </lineage>
</organism>
<proteinExistence type="predicted"/>
<comment type="caution">
    <text evidence="2">The sequence shown here is derived from an EMBL/GenBank/DDBJ whole genome shotgun (WGS) entry which is preliminary data.</text>
</comment>